<dbReference type="EMBL" id="JAKKPZ010000009">
    <property type="protein sequence ID" value="KAI1717430.1"/>
    <property type="molecule type" value="Genomic_DNA"/>
</dbReference>
<dbReference type="Gene3D" id="3.30.50.10">
    <property type="entry name" value="Erythroid Transcription Factor GATA-1, subunit A"/>
    <property type="match status" value="1"/>
</dbReference>
<dbReference type="GO" id="GO:0005634">
    <property type="term" value="C:nucleus"/>
    <property type="evidence" value="ECO:0007669"/>
    <property type="project" value="UniProtKB-SubCell"/>
</dbReference>
<evidence type="ECO:0000256" key="9">
    <source>
        <dbReference type="ARBA" id="ARBA00023170"/>
    </source>
</evidence>
<dbReference type="Gene3D" id="1.10.565.10">
    <property type="entry name" value="Retinoid X Receptor"/>
    <property type="match status" value="1"/>
</dbReference>
<dbReference type="GO" id="GO:0003700">
    <property type="term" value="F:DNA-binding transcription factor activity"/>
    <property type="evidence" value="ECO:0007669"/>
    <property type="project" value="InterPro"/>
</dbReference>
<dbReference type="PROSITE" id="PS51030">
    <property type="entry name" value="NUCLEAR_REC_DBD_2"/>
    <property type="match status" value="1"/>
</dbReference>
<dbReference type="GO" id="GO:0000978">
    <property type="term" value="F:RNA polymerase II cis-regulatory region sequence-specific DNA binding"/>
    <property type="evidence" value="ECO:0007669"/>
    <property type="project" value="InterPro"/>
</dbReference>
<dbReference type="AlphaFoldDB" id="A0AAD4N7D2"/>
<keyword evidence="7" id="KW-0238">DNA-binding</keyword>
<feature type="domain" description="NR LBD" evidence="13">
    <location>
        <begin position="167"/>
        <end position="424"/>
    </location>
</feature>
<dbReference type="Gene3D" id="1.25.10.10">
    <property type="entry name" value="Leucine-rich Repeat Variant"/>
    <property type="match status" value="1"/>
</dbReference>
<dbReference type="InterPro" id="IPR049636">
    <property type="entry name" value="HNF4-like_DBD"/>
</dbReference>
<accession>A0AAD4N7D2</accession>
<feature type="compositionally biased region" description="Polar residues" evidence="11">
    <location>
        <begin position="532"/>
        <end position="542"/>
    </location>
</feature>
<feature type="region of interest" description="Disordered" evidence="11">
    <location>
        <begin position="87"/>
        <end position="144"/>
    </location>
</feature>
<evidence type="ECO:0000256" key="1">
    <source>
        <dbReference type="ARBA" id="ARBA00004123"/>
    </source>
</evidence>
<keyword evidence="9 14" id="KW-0675">Receptor</keyword>
<keyword evidence="10" id="KW-0539">Nucleus</keyword>
<dbReference type="InterPro" id="IPR000536">
    <property type="entry name" value="Nucl_hrmn_rcpt_lig-bd"/>
</dbReference>
<keyword evidence="5" id="KW-0862">Zinc</keyword>
<dbReference type="Pfam" id="PF00104">
    <property type="entry name" value="Hormone_recep"/>
    <property type="match status" value="1"/>
</dbReference>
<dbReference type="InterPro" id="IPR035500">
    <property type="entry name" value="NHR-like_dom_sf"/>
</dbReference>
<keyword evidence="15" id="KW-1185">Reference proteome</keyword>
<dbReference type="CDD" id="cd06960">
    <property type="entry name" value="NR_DBD_HNF4A"/>
    <property type="match status" value="1"/>
</dbReference>
<evidence type="ECO:0000259" key="13">
    <source>
        <dbReference type="PROSITE" id="PS51843"/>
    </source>
</evidence>
<keyword evidence="6" id="KW-0805">Transcription regulation</keyword>
<dbReference type="InterPro" id="IPR001723">
    <property type="entry name" value="Nuclear_hrmn_rcpt"/>
</dbReference>
<dbReference type="SUPFAM" id="SSF57716">
    <property type="entry name" value="Glucocorticoid receptor-like (DNA-binding domain)"/>
    <property type="match status" value="1"/>
</dbReference>
<comment type="similarity">
    <text evidence="2">Belongs to the nuclear hormone receptor family.</text>
</comment>
<evidence type="ECO:0000256" key="8">
    <source>
        <dbReference type="ARBA" id="ARBA00023163"/>
    </source>
</evidence>
<dbReference type="InterPro" id="IPR011989">
    <property type="entry name" value="ARM-like"/>
</dbReference>
<dbReference type="PANTHER" id="PTHR46587:SF7">
    <property type="entry name" value="NUCLEAR HORMONE RECEPTOR FAMILY MEMBER NHR-19"/>
    <property type="match status" value="1"/>
</dbReference>
<keyword evidence="3" id="KW-0479">Metal-binding</keyword>
<organism evidence="14 15">
    <name type="scientific">Ditylenchus destructor</name>
    <dbReference type="NCBI Taxonomy" id="166010"/>
    <lineage>
        <taxon>Eukaryota</taxon>
        <taxon>Metazoa</taxon>
        <taxon>Ecdysozoa</taxon>
        <taxon>Nematoda</taxon>
        <taxon>Chromadorea</taxon>
        <taxon>Rhabditida</taxon>
        <taxon>Tylenchina</taxon>
        <taxon>Tylenchomorpha</taxon>
        <taxon>Sphaerularioidea</taxon>
        <taxon>Anguinidae</taxon>
        <taxon>Anguininae</taxon>
        <taxon>Ditylenchus</taxon>
    </lineage>
</organism>
<feature type="domain" description="Nuclear receptor" evidence="12">
    <location>
        <begin position="13"/>
        <end position="88"/>
    </location>
</feature>
<dbReference type="InterPro" id="IPR013088">
    <property type="entry name" value="Znf_NHR/GATA"/>
</dbReference>
<sequence>MSSAPSGAQKDSIGSCLICGELSFGKHYGCVSCLGCKTFFRRAVIHKQDTICKKPGSCESETSARRLCRSCRYKRCIEMGMSEQALQPRRDLIGRRRRKQQTGQSCQKSVSPSTANRSFTKQGSHSSPLSPISPPTNNSGGFNGDKAQDLLDLMAMLTTNDKNIRSRKFDLIKSRNEAKKLAEVINNKLPTSQDKLMIMLGSDISNVTQIDLLTLLEWAQTLPGFASLSVSDRLMLLKRFSVHHLILEHGYYTAQLDVNDVWLISNGTCMPRSVNVLPEESKALVAEDRKWRQEKLYKQMTDRCIDEVAMPLRRLQLMPEELVTLKIIMLFSCGNHNQHEDSNMFISEAGRRIVLEWKNRVIAALFQFYKSIGYKNYEERFGNVVLSISGIVSAASAMLESYQVMRLFKIVPFDHISEQLLFDDDDFDEANRLEKAESDLKKTMDQISEANFQRDNAISERNYDRARDLSLNIKSYRSAALRKAQSLGITHKTDAQSSTSSDDLSDVTSIEIFRPGGVQEQQSNDENLSYRSHNLLSTNGNHFSPLPSAASNNRRQLSEDDFPIYRINMTEESERNILPNSTASLLEESQSSVSRRFPLSERLSRDCTLASLLSSTNLSLPMSRNSTTLSGKSSLIRSSQFFDDDSILDFPQSPTEGHGKIYNFNYSLSRSLLSSADSCMSGPNCMFNFKSKKLSSPLSRTLSDLTMSDNYNSHRYLQPRRLEQKLYDKEDEVIPTVRKRNQINIWSADEGDIFGEEQVLDQINPSERAYARKAMSVFDLETVANIYSKNWEDRSEALSQMEEKMKHAKDQTRARNLLEMAIPALVRALNDKLFNGYAPGIDFLKYIVTEFLPKYDLVSSEGPKVVNNTFQILLNRTGDTVNDHRFAELTYEVTDEIFKCNVQMANYYLQKFMQPFYIVAPIKVDQGKARIVWNGVNTLWDSGASAVTTRKVCTFAVDCLQHSDHEVKNIGKQLVLFLYERGERATIRQLLPRGSALLHSHTLRSLYSHLDQIDENNGSGDATKQKSGVDSYSKQELKSQVNDRTINSAKSKNVRLAVDKSKKSRDSVDYSKVCMHCGQLPEEGLEKHRKEHCLMLMHCQACREIIETRHYRDHALYDCKHKSDFKVCDRCHQSIQKDQFARHRKSNKCKISLPDLIAGRCICGEDVRPNNDIGWRKHLMHSCKANIRRQK</sequence>
<keyword evidence="8" id="KW-0804">Transcription</keyword>
<evidence type="ECO:0000256" key="11">
    <source>
        <dbReference type="SAM" id="MobiDB-lite"/>
    </source>
</evidence>
<dbReference type="Pfam" id="PF00105">
    <property type="entry name" value="zf-C4"/>
    <property type="match status" value="1"/>
</dbReference>
<dbReference type="SUPFAM" id="SSF48508">
    <property type="entry name" value="Nuclear receptor ligand-binding domain"/>
    <property type="match status" value="1"/>
</dbReference>
<evidence type="ECO:0000259" key="12">
    <source>
        <dbReference type="PROSITE" id="PS51030"/>
    </source>
</evidence>
<dbReference type="PROSITE" id="PS00031">
    <property type="entry name" value="NUCLEAR_REC_DBD_1"/>
    <property type="match status" value="1"/>
</dbReference>
<name>A0AAD4N7D2_9BILA</name>
<evidence type="ECO:0000256" key="2">
    <source>
        <dbReference type="ARBA" id="ARBA00005993"/>
    </source>
</evidence>
<proteinExistence type="inferred from homology"/>
<dbReference type="SMART" id="SM00399">
    <property type="entry name" value="ZnF_C4"/>
    <property type="match status" value="1"/>
</dbReference>
<dbReference type="Proteomes" id="UP001201812">
    <property type="component" value="Unassembled WGS sequence"/>
</dbReference>
<dbReference type="Pfam" id="PF21039">
    <property type="entry name" value="CEP104_ZnF"/>
    <property type="match status" value="1"/>
</dbReference>
<gene>
    <name evidence="14" type="ORF">DdX_07177</name>
</gene>
<evidence type="ECO:0000256" key="7">
    <source>
        <dbReference type="ARBA" id="ARBA00023125"/>
    </source>
</evidence>
<dbReference type="PROSITE" id="PS51843">
    <property type="entry name" value="NR_LBD"/>
    <property type="match status" value="1"/>
</dbReference>
<evidence type="ECO:0000256" key="6">
    <source>
        <dbReference type="ARBA" id="ARBA00023015"/>
    </source>
</evidence>
<dbReference type="InterPro" id="IPR001628">
    <property type="entry name" value="Znf_hrmn_rcpt"/>
</dbReference>
<dbReference type="SMART" id="SM00430">
    <property type="entry name" value="HOLI"/>
    <property type="match status" value="1"/>
</dbReference>
<dbReference type="GO" id="GO:0008270">
    <property type="term" value="F:zinc ion binding"/>
    <property type="evidence" value="ECO:0007669"/>
    <property type="project" value="UniProtKB-KW"/>
</dbReference>
<evidence type="ECO:0000256" key="5">
    <source>
        <dbReference type="ARBA" id="ARBA00022833"/>
    </source>
</evidence>
<evidence type="ECO:0000313" key="15">
    <source>
        <dbReference type="Proteomes" id="UP001201812"/>
    </source>
</evidence>
<dbReference type="InterPro" id="IPR048738">
    <property type="entry name" value="CEP104_Znf"/>
</dbReference>
<dbReference type="PANTHER" id="PTHR46587">
    <property type="entry name" value="NUCLEAR HORMONE RECEPTOR FAMILY"/>
    <property type="match status" value="1"/>
</dbReference>
<comment type="caution">
    <text evidence="14">The sequence shown here is derived from an EMBL/GenBank/DDBJ whole genome shotgun (WGS) entry which is preliminary data.</text>
</comment>
<comment type="subcellular location">
    <subcellularLocation>
        <location evidence="1">Nucleus</location>
    </subcellularLocation>
</comment>
<dbReference type="PRINTS" id="PR00047">
    <property type="entry name" value="STROIDFINGER"/>
</dbReference>
<dbReference type="Pfam" id="PF21040">
    <property type="entry name" value="CEP104-like_TOG"/>
    <property type="match status" value="1"/>
</dbReference>
<keyword evidence="4" id="KW-0863">Zinc-finger</keyword>
<feature type="compositionally biased region" description="Polar residues" evidence="11">
    <location>
        <begin position="101"/>
        <end position="123"/>
    </location>
</feature>
<reference evidence="14" key="1">
    <citation type="submission" date="2022-01" db="EMBL/GenBank/DDBJ databases">
        <title>Genome Sequence Resource for Two Populations of Ditylenchus destructor, the Migratory Endoparasitic Phytonematode.</title>
        <authorList>
            <person name="Zhang H."/>
            <person name="Lin R."/>
            <person name="Xie B."/>
        </authorList>
    </citation>
    <scope>NUCLEOTIDE SEQUENCE</scope>
    <source>
        <strain evidence="14">BazhouSP</strain>
    </source>
</reference>
<evidence type="ECO:0000256" key="4">
    <source>
        <dbReference type="ARBA" id="ARBA00022771"/>
    </source>
</evidence>
<evidence type="ECO:0000313" key="14">
    <source>
        <dbReference type="EMBL" id="KAI1717430.1"/>
    </source>
</evidence>
<evidence type="ECO:0000256" key="10">
    <source>
        <dbReference type="ARBA" id="ARBA00023242"/>
    </source>
</evidence>
<evidence type="ECO:0000256" key="3">
    <source>
        <dbReference type="ARBA" id="ARBA00022723"/>
    </source>
</evidence>
<protein>
    <submittedName>
        <fullName evidence="14">Ligand-binding domain of nuclear hormone receptor domain-containing protein</fullName>
    </submittedName>
</protein>
<feature type="region of interest" description="Disordered" evidence="11">
    <location>
        <begin position="1016"/>
        <end position="1045"/>
    </location>
</feature>
<feature type="region of interest" description="Disordered" evidence="11">
    <location>
        <begin position="532"/>
        <end position="555"/>
    </location>
</feature>
<dbReference type="PRINTS" id="PR00398">
    <property type="entry name" value="STRDHORMONER"/>
</dbReference>